<feature type="transmembrane region" description="Helical" evidence="10">
    <location>
        <begin position="175"/>
        <end position="197"/>
    </location>
</feature>
<dbReference type="PANTHER" id="PTHR24064">
    <property type="entry name" value="SOLUTE CARRIER FAMILY 22 MEMBER"/>
    <property type="match status" value="1"/>
</dbReference>
<keyword evidence="4" id="KW-0769">Symport</keyword>
<dbReference type="InterPro" id="IPR020846">
    <property type="entry name" value="MFS_dom"/>
</dbReference>
<accession>A0A8B7CUM7</accession>
<dbReference type="GeneID" id="103719365"/>
<dbReference type="OrthoDB" id="3936150at2759"/>
<feature type="transmembrane region" description="Helical" evidence="10">
    <location>
        <begin position="362"/>
        <end position="384"/>
    </location>
</feature>
<sequence length="522" mass="56542">MEDESSPKAEDLRSALLQPTGCSEDGDERIGVDEMLQKYSGEFGPWQLRHFALVSLAWALDAFHTMVTIFADREPAWRCTGPACSDVDVCQLEPGSWEWIGGREVSTVAEWGLVCGNKYKIGLVQSAFFAGCMVGCGIFGHLSDSFLGRKGSLMVGCVINTILGCLTAVSPSYTIYLILRVLTGLCTGPMGTTAFVLATEPVGRARRAAVGMSVFYFFSAGIVALATIAYLFPSSWRSLYLITTLPTLFFIVAILPFISESPRWYLIRRKPEKALEIMRSITKKNGRSLPDHVSLVLDCDKSHGDTNSIADMDIDISGSIIDVIRSSLTRWRLVLSTIISLFCSVTYYGLTLNVVNLKTNLYMSVIVNSVCEMPAFTLATLLLGRFGRRPLAIGTMWFSGAFCMAGSLMGGDGAMAVGRMACGMLGIFGISATYNLLLVYTAELFPTTVRNAALGCMQQAEQIGAVVAPMVVVMGQGLPFVVFGLCGIIGGVISFYLPETFSQPLYDTMAGMEHGEKAREGA</sequence>
<keyword evidence="12" id="KW-1185">Reference proteome</keyword>
<keyword evidence="5 10" id="KW-1133">Transmembrane helix</keyword>
<organism evidence="12 13">
    <name type="scientific">Phoenix dactylifera</name>
    <name type="common">Date palm</name>
    <dbReference type="NCBI Taxonomy" id="42345"/>
    <lineage>
        <taxon>Eukaryota</taxon>
        <taxon>Viridiplantae</taxon>
        <taxon>Streptophyta</taxon>
        <taxon>Embryophyta</taxon>
        <taxon>Tracheophyta</taxon>
        <taxon>Spermatophyta</taxon>
        <taxon>Magnoliopsida</taxon>
        <taxon>Liliopsida</taxon>
        <taxon>Arecaceae</taxon>
        <taxon>Coryphoideae</taxon>
        <taxon>Phoeniceae</taxon>
        <taxon>Phoenix</taxon>
    </lineage>
</organism>
<feature type="transmembrane region" description="Helical" evidence="10">
    <location>
        <begin position="122"/>
        <end position="140"/>
    </location>
</feature>
<evidence type="ECO:0000256" key="2">
    <source>
        <dbReference type="ARBA" id="ARBA00022592"/>
    </source>
</evidence>
<protein>
    <recommendedName>
        <fullName evidence="7">H(+)/Pi cotransporter</fullName>
    </recommendedName>
</protein>
<gene>
    <name evidence="13" type="primary">LOC103719365</name>
</gene>
<evidence type="ECO:0000256" key="5">
    <source>
        <dbReference type="ARBA" id="ARBA00022989"/>
    </source>
</evidence>
<evidence type="ECO:0000256" key="9">
    <source>
        <dbReference type="SAM" id="MobiDB-lite"/>
    </source>
</evidence>
<dbReference type="KEGG" id="pda:103719365"/>
<evidence type="ECO:0000313" key="12">
    <source>
        <dbReference type="Proteomes" id="UP000228380"/>
    </source>
</evidence>
<feature type="domain" description="Major facilitator superfamily (MFS) profile" evidence="11">
    <location>
        <begin position="50"/>
        <end position="502"/>
    </location>
</feature>
<dbReference type="GO" id="GO:0015293">
    <property type="term" value="F:symporter activity"/>
    <property type="evidence" value="ECO:0007669"/>
    <property type="project" value="UniProtKB-KW"/>
</dbReference>
<evidence type="ECO:0000256" key="1">
    <source>
        <dbReference type="ARBA" id="ARBA00004141"/>
    </source>
</evidence>
<evidence type="ECO:0000256" key="4">
    <source>
        <dbReference type="ARBA" id="ARBA00022847"/>
    </source>
</evidence>
<keyword evidence="2" id="KW-0592">Phosphate transport</keyword>
<evidence type="ECO:0000313" key="13">
    <source>
        <dbReference type="RefSeq" id="XP_008806791.1"/>
    </source>
</evidence>
<dbReference type="AlphaFoldDB" id="A0A8B7CUM7"/>
<dbReference type="SUPFAM" id="SSF103473">
    <property type="entry name" value="MFS general substrate transporter"/>
    <property type="match status" value="1"/>
</dbReference>
<dbReference type="InterPro" id="IPR036259">
    <property type="entry name" value="MFS_trans_sf"/>
</dbReference>
<comment type="similarity">
    <text evidence="8">Belongs to the major facilitator superfamily. Phosphate:H(+) symporter (TC 2.A.1.9) family.</text>
</comment>
<feature type="compositionally biased region" description="Basic and acidic residues" evidence="9">
    <location>
        <begin position="1"/>
        <end position="13"/>
    </location>
</feature>
<dbReference type="PROSITE" id="PS50850">
    <property type="entry name" value="MFS"/>
    <property type="match status" value="1"/>
</dbReference>
<evidence type="ECO:0000256" key="7">
    <source>
        <dbReference type="ARBA" id="ARBA00032043"/>
    </source>
</evidence>
<reference evidence="12" key="1">
    <citation type="journal article" date="2019" name="Nat. Commun.">
        <title>Genome-wide association mapping of date palm fruit traits.</title>
        <authorList>
            <person name="Hazzouri K.M."/>
            <person name="Gros-Balthazard M."/>
            <person name="Flowers J.M."/>
            <person name="Copetti D."/>
            <person name="Lemansour A."/>
            <person name="Lebrun M."/>
            <person name="Masmoudi K."/>
            <person name="Ferrand S."/>
            <person name="Dhar M.I."/>
            <person name="Fresquez Z.A."/>
            <person name="Rosas U."/>
            <person name="Zhang J."/>
            <person name="Talag J."/>
            <person name="Lee S."/>
            <person name="Kudrna D."/>
            <person name="Powell R.F."/>
            <person name="Leitch I.J."/>
            <person name="Krueger R.R."/>
            <person name="Wing R.A."/>
            <person name="Amiri K.M.A."/>
            <person name="Purugganan M.D."/>
        </authorList>
    </citation>
    <scope>NUCLEOTIDE SEQUENCE [LARGE SCALE GENOMIC DNA]</scope>
    <source>
        <strain evidence="12">cv. Khalas</strain>
    </source>
</reference>
<evidence type="ECO:0000256" key="6">
    <source>
        <dbReference type="ARBA" id="ARBA00023136"/>
    </source>
</evidence>
<dbReference type="InterPro" id="IPR005828">
    <property type="entry name" value="MFS_sugar_transport-like"/>
</dbReference>
<feature type="transmembrane region" description="Helical" evidence="10">
    <location>
        <begin position="391"/>
        <end position="410"/>
    </location>
</feature>
<keyword evidence="3 10" id="KW-0812">Transmembrane</keyword>
<feature type="transmembrane region" description="Helical" evidence="10">
    <location>
        <begin position="478"/>
        <end position="497"/>
    </location>
</feature>
<feature type="transmembrane region" description="Helical" evidence="10">
    <location>
        <begin position="333"/>
        <end position="350"/>
    </location>
</feature>
<dbReference type="RefSeq" id="XP_008806791.1">
    <property type="nucleotide sequence ID" value="XM_008808569.3"/>
</dbReference>
<name>A0A8B7CUM7_PHODC</name>
<keyword evidence="6 10" id="KW-0472">Membrane</keyword>
<reference evidence="13" key="2">
    <citation type="submission" date="2025-08" db="UniProtKB">
        <authorList>
            <consortium name="RefSeq"/>
        </authorList>
    </citation>
    <scope>IDENTIFICATION</scope>
    <source>
        <tissue evidence="13">Young leaves</tissue>
    </source>
</reference>
<feature type="transmembrane region" description="Helical" evidence="10">
    <location>
        <begin position="209"/>
        <end position="232"/>
    </location>
</feature>
<evidence type="ECO:0000259" key="11">
    <source>
        <dbReference type="PROSITE" id="PS50850"/>
    </source>
</evidence>
<dbReference type="Gene3D" id="1.20.1250.20">
    <property type="entry name" value="MFS general substrate transporter like domains"/>
    <property type="match status" value="1"/>
</dbReference>
<dbReference type="GO" id="GO:0016020">
    <property type="term" value="C:membrane"/>
    <property type="evidence" value="ECO:0007669"/>
    <property type="project" value="UniProtKB-SubCell"/>
</dbReference>
<feature type="region of interest" description="Disordered" evidence="9">
    <location>
        <begin position="1"/>
        <end position="25"/>
    </location>
</feature>
<evidence type="ECO:0000256" key="8">
    <source>
        <dbReference type="ARBA" id="ARBA00044504"/>
    </source>
</evidence>
<dbReference type="GO" id="GO:0006817">
    <property type="term" value="P:phosphate ion transport"/>
    <property type="evidence" value="ECO:0007669"/>
    <property type="project" value="UniProtKB-KW"/>
</dbReference>
<dbReference type="Proteomes" id="UP000228380">
    <property type="component" value="Chromosome 3"/>
</dbReference>
<dbReference type="Pfam" id="PF00083">
    <property type="entry name" value="Sugar_tr"/>
    <property type="match status" value="1"/>
</dbReference>
<keyword evidence="2" id="KW-0813">Transport</keyword>
<comment type="subcellular location">
    <subcellularLocation>
        <location evidence="1">Membrane</location>
        <topology evidence="1">Multi-pass membrane protein</topology>
    </subcellularLocation>
</comment>
<proteinExistence type="inferred from homology"/>
<feature type="transmembrane region" description="Helical" evidence="10">
    <location>
        <begin position="238"/>
        <end position="259"/>
    </location>
</feature>
<evidence type="ECO:0000256" key="3">
    <source>
        <dbReference type="ARBA" id="ARBA00022692"/>
    </source>
</evidence>
<feature type="transmembrane region" description="Helical" evidence="10">
    <location>
        <begin position="416"/>
        <end position="440"/>
    </location>
</feature>
<evidence type="ECO:0000256" key="10">
    <source>
        <dbReference type="SAM" id="Phobius"/>
    </source>
</evidence>